<reference evidence="4 5" key="1">
    <citation type="submission" date="2024-12" db="EMBL/GenBank/DDBJ databases">
        <authorList>
            <person name="Lee Y."/>
        </authorList>
    </citation>
    <scope>NUCLEOTIDE SEQUENCE [LARGE SCALE GENOMIC DNA]</scope>
    <source>
        <strain evidence="4 5">03SUJ4</strain>
    </source>
</reference>
<feature type="compositionally biased region" description="Basic and acidic residues" evidence="2">
    <location>
        <begin position="1"/>
        <end position="11"/>
    </location>
</feature>
<evidence type="ECO:0000256" key="1">
    <source>
        <dbReference type="ARBA" id="ARBA00006845"/>
    </source>
</evidence>
<evidence type="ECO:0000259" key="3">
    <source>
        <dbReference type="Pfam" id="PF01337"/>
    </source>
</evidence>
<accession>A0ABW9KF59</accession>
<dbReference type="SUPFAM" id="SSF52038">
    <property type="entry name" value="Barstar-related"/>
    <property type="match status" value="1"/>
</dbReference>
<gene>
    <name evidence="4" type="ORF">ACK2TP_00135</name>
</gene>
<name>A0ABW9KF59_9BACT</name>
<evidence type="ECO:0000313" key="4">
    <source>
        <dbReference type="EMBL" id="MFN2974159.1"/>
    </source>
</evidence>
<proteinExistence type="inferred from homology"/>
<dbReference type="Gene3D" id="3.30.370.10">
    <property type="entry name" value="Barstar-like"/>
    <property type="match status" value="1"/>
</dbReference>
<dbReference type="EMBL" id="JBJYXY010000001">
    <property type="protein sequence ID" value="MFN2974159.1"/>
    <property type="molecule type" value="Genomic_DNA"/>
</dbReference>
<keyword evidence="5" id="KW-1185">Reference proteome</keyword>
<sequence length="144" mass="16112">MRKDNDRRRYGDLGVSLSKGGRSGTDASLYSHRDYRSDLDGVQPIRDWSSFHSEFARVFGFPAFYGKNMNAWIDCMTSLDQPDDGMSTVHCAPGSVLTLQMINAGDFASRCPEQYEALVQCATFVNARRLELGEEPVLALDFKS</sequence>
<organism evidence="4 5">
    <name type="scientific">Terriglobus aquaticus</name>
    <dbReference type="NCBI Taxonomy" id="940139"/>
    <lineage>
        <taxon>Bacteria</taxon>
        <taxon>Pseudomonadati</taxon>
        <taxon>Acidobacteriota</taxon>
        <taxon>Terriglobia</taxon>
        <taxon>Terriglobales</taxon>
        <taxon>Acidobacteriaceae</taxon>
        <taxon>Terriglobus</taxon>
    </lineage>
</organism>
<comment type="similarity">
    <text evidence="1">Belongs to the barstar family.</text>
</comment>
<comment type="caution">
    <text evidence="4">The sequence shown here is derived from an EMBL/GenBank/DDBJ whole genome shotgun (WGS) entry which is preliminary data.</text>
</comment>
<dbReference type="InterPro" id="IPR035905">
    <property type="entry name" value="Barstar-like_sf"/>
</dbReference>
<protein>
    <submittedName>
        <fullName evidence="4">Barstar family protein</fullName>
    </submittedName>
</protein>
<feature type="domain" description="Barstar (barnase inhibitor)" evidence="3">
    <location>
        <begin position="44"/>
        <end position="124"/>
    </location>
</feature>
<dbReference type="InterPro" id="IPR000468">
    <property type="entry name" value="Barstar"/>
</dbReference>
<dbReference type="Pfam" id="PF01337">
    <property type="entry name" value="Barstar"/>
    <property type="match status" value="1"/>
</dbReference>
<evidence type="ECO:0000256" key="2">
    <source>
        <dbReference type="SAM" id="MobiDB-lite"/>
    </source>
</evidence>
<dbReference type="Proteomes" id="UP001634747">
    <property type="component" value="Unassembled WGS sequence"/>
</dbReference>
<dbReference type="RefSeq" id="WP_344687146.1">
    <property type="nucleotide sequence ID" value="NZ_BAABBH010000001.1"/>
</dbReference>
<feature type="region of interest" description="Disordered" evidence="2">
    <location>
        <begin position="1"/>
        <end position="22"/>
    </location>
</feature>
<evidence type="ECO:0000313" key="5">
    <source>
        <dbReference type="Proteomes" id="UP001634747"/>
    </source>
</evidence>